<dbReference type="Gene3D" id="3.30.1130.10">
    <property type="match status" value="1"/>
</dbReference>
<dbReference type="InterPro" id="IPR006156">
    <property type="entry name" value="Dihydroneopterin_aldolase"/>
</dbReference>
<reference evidence="8 9" key="2">
    <citation type="journal article" date="2011" name="Stand. Genomic Sci.">
        <title>Complete genome sequence of Bacteroides helcogenes type strain (P 36-108).</title>
        <authorList>
            <person name="Pati A."/>
            <person name="Gronow S."/>
            <person name="Zeytun A."/>
            <person name="Lapidus A."/>
            <person name="Nolan M."/>
            <person name="Hammon N."/>
            <person name="Deshpande S."/>
            <person name="Cheng J.F."/>
            <person name="Tapia R."/>
            <person name="Han C."/>
            <person name="Goodwin L."/>
            <person name="Pitluck S."/>
            <person name="Liolios K."/>
            <person name="Pagani I."/>
            <person name="Ivanova N."/>
            <person name="Mavromatis K."/>
            <person name="Chen A."/>
            <person name="Palaniappan K."/>
            <person name="Land M."/>
            <person name="Hauser L."/>
            <person name="Chang Y.J."/>
            <person name="Jeffries C.D."/>
            <person name="Detter J.C."/>
            <person name="Brambilla E."/>
            <person name="Rohde M."/>
            <person name="Goker M."/>
            <person name="Woyke T."/>
            <person name="Bristow J."/>
            <person name="Eisen J.A."/>
            <person name="Markowitz V."/>
            <person name="Hugenholtz P."/>
            <person name="Kyrpides N.C."/>
            <person name="Klenk H.P."/>
            <person name="Lucas S."/>
        </authorList>
    </citation>
    <scope>NUCLEOTIDE SEQUENCE [LARGE SCALE GENOMIC DNA]</scope>
    <source>
        <strain evidence="9">ATCC 35417 / DSM 20613 / JCM 6297 / CCUG 15421 / P 36-108</strain>
    </source>
</reference>
<dbReference type="GO" id="GO:0004150">
    <property type="term" value="F:dihydroneopterin aldolase activity"/>
    <property type="evidence" value="ECO:0007669"/>
    <property type="project" value="UniProtKB-UniRule"/>
</dbReference>
<dbReference type="HOGENOM" id="CLU_112632_1_2_10"/>
<keyword evidence="5 6" id="KW-0456">Lyase</keyword>
<dbReference type="SMART" id="SM00905">
    <property type="entry name" value="FolB"/>
    <property type="match status" value="1"/>
</dbReference>
<evidence type="ECO:0000256" key="1">
    <source>
        <dbReference type="ARBA" id="ARBA00001353"/>
    </source>
</evidence>
<dbReference type="Proteomes" id="UP000008630">
    <property type="component" value="Chromosome"/>
</dbReference>
<name>E6SR31_BACT6</name>
<dbReference type="AlphaFoldDB" id="E6SR31"/>
<feature type="domain" description="Dihydroneopterin aldolase/epimerase" evidence="7">
    <location>
        <begin position="5"/>
        <end position="117"/>
    </location>
</feature>
<dbReference type="InterPro" id="IPR043133">
    <property type="entry name" value="GTP-CH-I_C/QueF"/>
</dbReference>
<dbReference type="NCBIfam" id="TIGR00526">
    <property type="entry name" value="folB_dom"/>
    <property type="match status" value="1"/>
</dbReference>
<reference key="1">
    <citation type="submission" date="2010-11" db="EMBL/GenBank/DDBJ databases">
        <title>The complete genome of Bacteroides helcogenes P 36-108.</title>
        <authorList>
            <consortium name="US DOE Joint Genome Institute (JGI-PGF)"/>
            <person name="Lucas S."/>
            <person name="Copeland A."/>
            <person name="Lapidus A."/>
            <person name="Bruce D."/>
            <person name="Goodwin L."/>
            <person name="Pitluck S."/>
            <person name="Kyrpides N."/>
            <person name="Mavromatis K."/>
            <person name="Ivanova N."/>
            <person name="Zeytun A."/>
            <person name="Brettin T."/>
            <person name="Detter J.C."/>
            <person name="Tapia R."/>
            <person name="Han C."/>
            <person name="Land M."/>
            <person name="Hauser L."/>
            <person name="Markowitz V."/>
            <person name="Cheng J.-F."/>
            <person name="Hugenholtz P."/>
            <person name="Woyke T."/>
            <person name="Wu D."/>
            <person name="Gronow S."/>
            <person name="Wellnitz S."/>
            <person name="Brambilla E."/>
            <person name="Klenk H.-P."/>
            <person name="Eisen J.A."/>
        </authorList>
    </citation>
    <scope>NUCLEOTIDE SEQUENCE</scope>
    <source>
        <strain>P 36-108</strain>
    </source>
</reference>
<dbReference type="eggNOG" id="COG1539">
    <property type="taxonomic scope" value="Bacteria"/>
</dbReference>
<evidence type="ECO:0000256" key="5">
    <source>
        <dbReference type="ARBA" id="ARBA00023239"/>
    </source>
</evidence>
<dbReference type="PANTHER" id="PTHR42844">
    <property type="entry name" value="DIHYDRONEOPTERIN ALDOLASE 1-RELATED"/>
    <property type="match status" value="1"/>
</dbReference>
<dbReference type="InterPro" id="IPR006157">
    <property type="entry name" value="FolB_dom"/>
</dbReference>
<dbReference type="EMBL" id="CP002352">
    <property type="protein sequence ID" value="ADV42035.1"/>
    <property type="molecule type" value="Genomic_DNA"/>
</dbReference>
<dbReference type="GO" id="GO:0046654">
    <property type="term" value="P:tetrahydrofolate biosynthetic process"/>
    <property type="evidence" value="ECO:0007669"/>
    <property type="project" value="UniProtKB-UniRule"/>
</dbReference>
<comment type="function">
    <text evidence="6">Catalyzes the conversion of 7,8-dihydroneopterin to 6-hydroxymethyl-7,8-dihydropterin.</text>
</comment>
<evidence type="ECO:0000313" key="9">
    <source>
        <dbReference type="Proteomes" id="UP000008630"/>
    </source>
</evidence>
<evidence type="ECO:0000256" key="6">
    <source>
        <dbReference type="RuleBase" id="RU362079"/>
    </source>
</evidence>
<sequence>MNSHIFLENIRFFAYHGVGEQETLVGNEFTVSLRLKVDIQRAAKTDNVADTVSYADVYEAVKAEMIIPSKLLEHVCERIISRLFSEFSQIEEIELKLAKRNPPMGADIENAGIEISQRRGE</sequence>
<dbReference type="PANTHER" id="PTHR42844:SF1">
    <property type="entry name" value="DIHYDRONEOPTERIN ALDOLASE 1-RELATED"/>
    <property type="match status" value="1"/>
</dbReference>
<organism evidence="8 9">
    <name type="scientific">Bacteroides helcogenes (strain ATCC 35417 / DSM 20613 / JCM 6297 / CCUG 15421 / P 36-108)</name>
    <dbReference type="NCBI Taxonomy" id="693979"/>
    <lineage>
        <taxon>Bacteria</taxon>
        <taxon>Pseudomonadati</taxon>
        <taxon>Bacteroidota</taxon>
        <taxon>Bacteroidia</taxon>
        <taxon>Bacteroidales</taxon>
        <taxon>Bacteroidaceae</taxon>
        <taxon>Bacteroides</taxon>
    </lineage>
</organism>
<comment type="similarity">
    <text evidence="3 6">Belongs to the DHNA family.</text>
</comment>
<evidence type="ECO:0000256" key="3">
    <source>
        <dbReference type="ARBA" id="ARBA00005708"/>
    </source>
</evidence>
<dbReference type="RefSeq" id="WP_013545674.1">
    <property type="nucleotide sequence ID" value="NC_014933.1"/>
</dbReference>
<comment type="pathway">
    <text evidence="2 6">Cofactor biosynthesis; tetrahydrofolate biosynthesis; 2-amino-4-hydroxy-6-hydroxymethyl-7,8-dihydropteridine diphosphate from 7,8-dihydroneopterin triphosphate: step 3/4.</text>
</comment>
<dbReference type="Pfam" id="PF02152">
    <property type="entry name" value="FolB"/>
    <property type="match status" value="1"/>
</dbReference>
<gene>
    <name evidence="8" type="ordered locus">Bache_0005</name>
</gene>
<evidence type="ECO:0000259" key="7">
    <source>
        <dbReference type="SMART" id="SM00905"/>
    </source>
</evidence>
<dbReference type="KEGG" id="bhl:Bache_0005"/>
<protein>
    <recommendedName>
        <fullName evidence="6">7,8-dihydroneopterin aldolase</fullName>
        <ecNumber evidence="6">4.1.2.25</ecNumber>
    </recommendedName>
</protein>
<dbReference type="PATRIC" id="fig|693979.3.peg.5"/>
<dbReference type="GO" id="GO:0005737">
    <property type="term" value="C:cytoplasm"/>
    <property type="evidence" value="ECO:0007669"/>
    <property type="project" value="TreeGrafter"/>
</dbReference>
<dbReference type="GO" id="GO:0046656">
    <property type="term" value="P:folic acid biosynthetic process"/>
    <property type="evidence" value="ECO:0007669"/>
    <property type="project" value="UniProtKB-UniRule"/>
</dbReference>
<dbReference type="NCBIfam" id="TIGR00525">
    <property type="entry name" value="folB"/>
    <property type="match status" value="1"/>
</dbReference>
<keyword evidence="4 6" id="KW-0289">Folate biosynthesis</keyword>
<dbReference type="OrthoDB" id="9803748at2"/>
<accession>E6SR31</accession>
<comment type="catalytic activity">
    <reaction evidence="1 6">
        <text>7,8-dihydroneopterin = 6-hydroxymethyl-7,8-dihydropterin + glycolaldehyde</text>
        <dbReference type="Rhea" id="RHEA:10540"/>
        <dbReference type="ChEBI" id="CHEBI:17001"/>
        <dbReference type="ChEBI" id="CHEBI:17071"/>
        <dbReference type="ChEBI" id="CHEBI:44841"/>
        <dbReference type="EC" id="4.1.2.25"/>
    </reaction>
</comment>
<evidence type="ECO:0000256" key="2">
    <source>
        <dbReference type="ARBA" id="ARBA00005013"/>
    </source>
</evidence>
<dbReference type="STRING" id="693979.Bache_0005"/>
<proteinExistence type="inferred from homology"/>
<dbReference type="SUPFAM" id="SSF55620">
    <property type="entry name" value="Tetrahydrobiopterin biosynthesis enzymes-like"/>
    <property type="match status" value="1"/>
</dbReference>
<evidence type="ECO:0000313" key="8">
    <source>
        <dbReference type="EMBL" id="ADV42035.1"/>
    </source>
</evidence>
<keyword evidence="9" id="KW-1185">Reference proteome</keyword>
<evidence type="ECO:0000256" key="4">
    <source>
        <dbReference type="ARBA" id="ARBA00022909"/>
    </source>
</evidence>
<dbReference type="UniPathway" id="UPA00077">
    <property type="reaction ID" value="UER00154"/>
</dbReference>
<dbReference type="EC" id="4.1.2.25" evidence="6"/>